<sequence length="513" mass="55275">MSSSSSSRLRWWGYVALSTTCIITGWSAGVALSLWANRRARARRRAAHLSARQPPPPSPTRSSFPSLPPPASTSASRTPSIPAELLPSASASTLASASTPASASTSASTSPEFDHSDPNTATEPLQMSTSVSESFHGPRELDAFDVASVLVATGVGAKVRPAATRVVPMYVIFDLESTGLDTVHDHITQMAAVVLGADSERPGLAMTFDAEFVSYVKTSRPIPRKVTEVTGITAATLADAPPFATVFHTFIGWLAGAMATRAAAVIAHIGDDDDASDLARSLAVRPVLVAHNGNTFDFPLLLNEMRRAFIPLELFSYLDIHTVDSLALFRSVKARPSGFEVEAATLRAVRSLSLTKLYPAIVGSSYKAHDALADVRALGRLVFGSALTSRPLMQLLTSEFVVDPLQQLRDLVTRLYRRELRDRLVWPSTKKPVVSSSVINRLVTAELVWEELVALRSLAASRDAFVATLTERVALRQNHVQDIADFFDVIRAAASREAASHTVKRSSSKYSLS</sequence>
<name>A0A0L0D4C8_THETB</name>
<dbReference type="GeneID" id="25563235"/>
<keyword evidence="9" id="KW-0472">Membrane</keyword>
<dbReference type="Gene3D" id="3.30.420.10">
    <property type="entry name" value="Ribonuclease H-like superfamily/Ribonuclease H"/>
    <property type="match status" value="1"/>
</dbReference>
<dbReference type="PANTHER" id="PTHR13058">
    <property type="entry name" value="THREE PRIME REPAIR EXONUCLEASE 1, 2"/>
    <property type="match status" value="1"/>
</dbReference>
<evidence type="ECO:0000256" key="3">
    <source>
        <dbReference type="ARBA" id="ARBA00022723"/>
    </source>
</evidence>
<dbReference type="AlphaFoldDB" id="A0A0L0D4C8"/>
<reference evidence="11 12" key="1">
    <citation type="submission" date="2010-05" db="EMBL/GenBank/DDBJ databases">
        <title>The Genome Sequence of Thecamonas trahens ATCC 50062.</title>
        <authorList>
            <consortium name="The Broad Institute Genome Sequencing Platform"/>
            <person name="Russ C."/>
            <person name="Cuomo C."/>
            <person name="Shea T."/>
            <person name="Young S.K."/>
            <person name="Zeng Q."/>
            <person name="Koehrsen M."/>
            <person name="Haas B."/>
            <person name="Borodovsky M."/>
            <person name="Guigo R."/>
            <person name="Alvarado L."/>
            <person name="Berlin A."/>
            <person name="Bochicchio J."/>
            <person name="Borenstein D."/>
            <person name="Chapman S."/>
            <person name="Chen Z."/>
            <person name="Freedman E."/>
            <person name="Gellesch M."/>
            <person name="Goldberg J."/>
            <person name="Griggs A."/>
            <person name="Gujja S."/>
            <person name="Heilman E."/>
            <person name="Heiman D."/>
            <person name="Hepburn T."/>
            <person name="Howarth C."/>
            <person name="Jen D."/>
            <person name="Larson L."/>
            <person name="Mehta T."/>
            <person name="Park D."/>
            <person name="Pearson M."/>
            <person name="Roberts A."/>
            <person name="Saif S."/>
            <person name="Shenoy N."/>
            <person name="Sisk P."/>
            <person name="Stolte C."/>
            <person name="Sykes S."/>
            <person name="Thomson T."/>
            <person name="Walk T."/>
            <person name="White J."/>
            <person name="Yandava C."/>
            <person name="Burger G."/>
            <person name="Gray M.W."/>
            <person name="Holland P.W.H."/>
            <person name="King N."/>
            <person name="Lang F.B.F."/>
            <person name="Roger A.J."/>
            <person name="Ruiz-Trillo I."/>
            <person name="Lander E."/>
            <person name="Nusbaum C."/>
        </authorList>
    </citation>
    <scope>NUCLEOTIDE SEQUENCE [LARGE SCALE GENOMIC DNA]</scope>
    <source>
        <strain evidence="11 12">ATCC 50062</strain>
    </source>
</reference>
<dbReference type="SMART" id="SM00479">
    <property type="entry name" value="EXOIII"/>
    <property type="match status" value="1"/>
</dbReference>
<feature type="compositionally biased region" description="Low complexity" evidence="8">
    <location>
        <begin position="72"/>
        <end position="111"/>
    </location>
</feature>
<gene>
    <name evidence="11" type="ORF">AMSG_03650</name>
</gene>
<evidence type="ECO:0000256" key="5">
    <source>
        <dbReference type="ARBA" id="ARBA00022839"/>
    </source>
</evidence>
<evidence type="ECO:0000256" key="8">
    <source>
        <dbReference type="SAM" id="MobiDB-lite"/>
    </source>
</evidence>
<comment type="cofactor">
    <cofactor evidence="1">
        <name>Mg(2+)</name>
        <dbReference type="ChEBI" id="CHEBI:18420"/>
    </cofactor>
</comment>
<dbReference type="InterPro" id="IPR036397">
    <property type="entry name" value="RNaseH_sf"/>
</dbReference>
<keyword evidence="4" id="KW-0378">Hydrolase</keyword>
<dbReference type="CDD" id="cd06127">
    <property type="entry name" value="DEDDh"/>
    <property type="match status" value="1"/>
</dbReference>
<dbReference type="GO" id="GO:0006308">
    <property type="term" value="P:DNA catabolic process"/>
    <property type="evidence" value="ECO:0007669"/>
    <property type="project" value="TreeGrafter"/>
</dbReference>
<keyword evidence="9" id="KW-0812">Transmembrane</keyword>
<keyword evidence="2" id="KW-0540">Nuclease</keyword>
<feature type="transmembrane region" description="Helical" evidence="9">
    <location>
        <begin position="12"/>
        <end position="35"/>
    </location>
</feature>
<keyword evidence="9" id="KW-1133">Transmembrane helix</keyword>
<dbReference type="GO" id="GO:0003676">
    <property type="term" value="F:nucleic acid binding"/>
    <property type="evidence" value="ECO:0007669"/>
    <property type="project" value="InterPro"/>
</dbReference>
<keyword evidence="6" id="KW-0460">Magnesium</keyword>
<dbReference type="SUPFAM" id="SSF53098">
    <property type="entry name" value="Ribonuclease H-like"/>
    <property type="match status" value="1"/>
</dbReference>
<dbReference type="Proteomes" id="UP000054408">
    <property type="component" value="Unassembled WGS sequence"/>
</dbReference>
<keyword evidence="5" id="KW-0269">Exonuclease</keyword>
<accession>A0A0L0D4C8</accession>
<dbReference type="EMBL" id="GL349445">
    <property type="protein sequence ID" value="KNC47222.1"/>
    <property type="molecule type" value="Genomic_DNA"/>
</dbReference>
<dbReference type="InterPro" id="IPR012337">
    <property type="entry name" value="RNaseH-like_sf"/>
</dbReference>
<dbReference type="GO" id="GO:0046872">
    <property type="term" value="F:metal ion binding"/>
    <property type="evidence" value="ECO:0007669"/>
    <property type="project" value="UniProtKB-KW"/>
</dbReference>
<protein>
    <submittedName>
        <fullName evidence="11">DNA polymerase subunit III</fullName>
    </submittedName>
</protein>
<evidence type="ECO:0000256" key="1">
    <source>
        <dbReference type="ARBA" id="ARBA00001946"/>
    </source>
</evidence>
<keyword evidence="12" id="KW-1185">Reference proteome</keyword>
<dbReference type="InterPro" id="IPR013520">
    <property type="entry name" value="Ribonucl_H"/>
</dbReference>
<feature type="domain" description="Exonuclease" evidence="10">
    <location>
        <begin position="169"/>
        <end position="391"/>
    </location>
</feature>
<dbReference type="OrthoDB" id="6137214at2759"/>
<dbReference type="GO" id="GO:0008296">
    <property type="term" value="F:3'-5'-DNA exonuclease activity"/>
    <property type="evidence" value="ECO:0007669"/>
    <property type="project" value="TreeGrafter"/>
</dbReference>
<evidence type="ECO:0000256" key="6">
    <source>
        <dbReference type="ARBA" id="ARBA00022842"/>
    </source>
</evidence>
<evidence type="ECO:0000259" key="10">
    <source>
        <dbReference type="SMART" id="SM00479"/>
    </source>
</evidence>
<dbReference type="PANTHER" id="PTHR13058:SF19">
    <property type="entry name" value="LD40940P"/>
    <property type="match status" value="1"/>
</dbReference>
<evidence type="ECO:0000256" key="4">
    <source>
        <dbReference type="ARBA" id="ARBA00022801"/>
    </source>
</evidence>
<evidence type="ECO:0000256" key="9">
    <source>
        <dbReference type="SAM" id="Phobius"/>
    </source>
</evidence>
<proteinExistence type="inferred from homology"/>
<evidence type="ECO:0000313" key="12">
    <source>
        <dbReference type="Proteomes" id="UP000054408"/>
    </source>
</evidence>
<dbReference type="InterPro" id="IPR040393">
    <property type="entry name" value="TREX1/2"/>
</dbReference>
<comment type="similarity">
    <text evidence="7">Belongs to the exonuclease superfamily. TREX family.</text>
</comment>
<dbReference type="Pfam" id="PF00929">
    <property type="entry name" value="RNase_T"/>
    <property type="match status" value="1"/>
</dbReference>
<evidence type="ECO:0000313" key="11">
    <source>
        <dbReference type="EMBL" id="KNC47222.1"/>
    </source>
</evidence>
<organism evidence="11 12">
    <name type="scientific">Thecamonas trahens ATCC 50062</name>
    <dbReference type="NCBI Taxonomy" id="461836"/>
    <lineage>
        <taxon>Eukaryota</taxon>
        <taxon>Apusozoa</taxon>
        <taxon>Apusomonadida</taxon>
        <taxon>Apusomonadidae</taxon>
        <taxon>Thecamonas</taxon>
    </lineage>
</organism>
<feature type="region of interest" description="Disordered" evidence="8">
    <location>
        <begin position="45"/>
        <end position="126"/>
    </location>
</feature>
<dbReference type="GO" id="GO:0005737">
    <property type="term" value="C:cytoplasm"/>
    <property type="evidence" value="ECO:0007669"/>
    <property type="project" value="TreeGrafter"/>
</dbReference>
<keyword evidence="3" id="KW-0479">Metal-binding</keyword>
<evidence type="ECO:0000256" key="2">
    <source>
        <dbReference type="ARBA" id="ARBA00022722"/>
    </source>
</evidence>
<evidence type="ECO:0000256" key="7">
    <source>
        <dbReference type="ARBA" id="ARBA00025769"/>
    </source>
</evidence>
<dbReference type="RefSeq" id="XP_013759991.1">
    <property type="nucleotide sequence ID" value="XM_013904537.1"/>
</dbReference>